<dbReference type="Gene3D" id="3.30.559.10">
    <property type="entry name" value="Chloramphenicol acetyltransferase-like domain"/>
    <property type="match status" value="1"/>
</dbReference>
<dbReference type="PANTHER" id="PTHR28037:SF1">
    <property type="entry name" value="ALCOHOL O-ACETYLTRANSFERASE 1-RELATED"/>
    <property type="match status" value="1"/>
</dbReference>
<dbReference type="Pfam" id="PF07247">
    <property type="entry name" value="AATase"/>
    <property type="match status" value="1"/>
</dbReference>
<evidence type="ECO:0000313" key="2">
    <source>
        <dbReference type="Proteomes" id="UP001320420"/>
    </source>
</evidence>
<dbReference type="PANTHER" id="PTHR28037">
    <property type="entry name" value="ALCOHOL O-ACETYLTRANSFERASE 1-RELATED"/>
    <property type="match status" value="1"/>
</dbReference>
<protein>
    <submittedName>
        <fullName evidence="1">Alcohol acetyltransferase</fullName>
    </submittedName>
</protein>
<reference evidence="1 2" key="1">
    <citation type="submission" date="2024-02" db="EMBL/GenBank/DDBJ databases">
        <title>De novo assembly and annotation of 12 fungi associated with fruit tree decline syndrome in Ontario, Canada.</title>
        <authorList>
            <person name="Sulman M."/>
            <person name="Ellouze W."/>
            <person name="Ilyukhin E."/>
        </authorList>
    </citation>
    <scope>NUCLEOTIDE SEQUENCE [LARGE SCALE GENOMIC DNA]</scope>
    <source>
        <strain evidence="1 2">M11/M66-122</strain>
    </source>
</reference>
<dbReference type="EMBL" id="JAKJXP020000046">
    <property type="protein sequence ID" value="KAK7751666.1"/>
    <property type="molecule type" value="Genomic_DNA"/>
</dbReference>
<proteinExistence type="predicted"/>
<dbReference type="AlphaFoldDB" id="A0AAN9UR31"/>
<comment type="caution">
    <text evidence="1">The sequence shown here is derived from an EMBL/GenBank/DDBJ whole genome shotgun (WGS) entry which is preliminary data.</text>
</comment>
<dbReference type="Proteomes" id="UP001320420">
    <property type="component" value="Unassembled WGS sequence"/>
</dbReference>
<sequence length="514" mass="56424">MSQTVIRSVGSAAKYNTSRHSLGLYRCVINTAQYSISPPIEQLGELKSIVEIALATVVMQHGILRVGIANEDSQDPVFTYLKSIDLHEMIEWKRLPGDDPDTYTQGLIRSTEAQHDRLWEGLQRKPGWKLIVHQNNQHSNTEHVKLDISFAFHHAYADGQSAFIFHRDLLRALNSADSAPGELQDHVLHLKEPPTLPAGSEVIVPFTISWSYLLKLIWSDIVWMNLVPSWLKAKPNPATIPWTGNPINPEPHKANLRLIFVPQEVLASLLAACRKHRVTLTPLLQVLVLASVASRMPSDVAPAFDLSTAISLRRFTKPDMFDRENALHCLVTGHRYLADASAVAAFRASFLTTDQTEAAAEPLLWSTAAKIGASLHARVSTLPGDDVAGLTGMVSDWSERWVSQFGKKRDATWECSNAGSIKACDARGSGGGEQACWKIERSIFSQGATPVGPAFGLNVAGVEGQGLWMTVSWQETTVETSLMEGLVQDLQKWTDAFASTGRFGMFGGGDGKGR</sequence>
<organism evidence="1 2">
    <name type="scientific">Diatrype stigma</name>
    <dbReference type="NCBI Taxonomy" id="117547"/>
    <lineage>
        <taxon>Eukaryota</taxon>
        <taxon>Fungi</taxon>
        <taxon>Dikarya</taxon>
        <taxon>Ascomycota</taxon>
        <taxon>Pezizomycotina</taxon>
        <taxon>Sordariomycetes</taxon>
        <taxon>Xylariomycetidae</taxon>
        <taxon>Xylariales</taxon>
        <taxon>Diatrypaceae</taxon>
        <taxon>Diatrype</taxon>
    </lineage>
</organism>
<accession>A0AAN9UR31</accession>
<dbReference type="InterPro" id="IPR010828">
    <property type="entry name" value="Atf2/Sli1-like"/>
</dbReference>
<dbReference type="SUPFAM" id="SSF52777">
    <property type="entry name" value="CoA-dependent acyltransferases"/>
    <property type="match status" value="1"/>
</dbReference>
<name>A0AAN9UR31_9PEZI</name>
<dbReference type="InterPro" id="IPR052058">
    <property type="entry name" value="Alcohol_O-acetyltransferase"/>
</dbReference>
<keyword evidence="2" id="KW-1185">Reference proteome</keyword>
<dbReference type="InterPro" id="IPR023213">
    <property type="entry name" value="CAT-like_dom_sf"/>
</dbReference>
<gene>
    <name evidence="1" type="primary">ATF1_6</name>
    <name evidence="1" type="ORF">SLS62_006326</name>
</gene>
<dbReference type="GO" id="GO:0008080">
    <property type="term" value="F:N-acetyltransferase activity"/>
    <property type="evidence" value="ECO:0007669"/>
    <property type="project" value="TreeGrafter"/>
</dbReference>
<evidence type="ECO:0000313" key="1">
    <source>
        <dbReference type="EMBL" id="KAK7751666.1"/>
    </source>
</evidence>